<gene>
    <name evidence="4" type="ORF">EYC84_006830</name>
</gene>
<dbReference type="GO" id="GO:0016491">
    <property type="term" value="F:oxidoreductase activity"/>
    <property type="evidence" value="ECO:0007669"/>
    <property type="project" value="UniProtKB-KW"/>
</dbReference>
<dbReference type="EMBL" id="VICG01000001">
    <property type="protein sequence ID" value="KAA8576770.1"/>
    <property type="molecule type" value="Genomic_DNA"/>
</dbReference>
<dbReference type="PANTHER" id="PTHR24321:SF12">
    <property type="entry name" value="SHORT-CHAIN DEHYDROGENASE_REDUCTASE FAMILY, PUTATIVE (AFU_ORTHOLOGUE AFUA_5G14340)-RELATED"/>
    <property type="match status" value="1"/>
</dbReference>
<evidence type="ECO:0000256" key="2">
    <source>
        <dbReference type="ARBA" id="ARBA00023002"/>
    </source>
</evidence>
<comment type="caution">
    <text evidence="4">The sequence shown here is derived from an EMBL/GenBank/DDBJ whole genome shotgun (WGS) entry which is preliminary data.</text>
</comment>
<protein>
    <submittedName>
        <fullName evidence="4">Uncharacterized protein</fullName>
    </submittedName>
</protein>
<dbReference type="VEuPathDB" id="FungiDB:MFRU_014g01230"/>
<comment type="similarity">
    <text evidence="1">Belongs to the short-chain dehydrogenases/reductases (SDR) family.</text>
</comment>
<keyword evidence="5" id="KW-1185">Reference proteome</keyword>
<name>A0A5M9K762_MONFR</name>
<sequence>MHDSDDDDDDDTLADTNMLGVSQDGAVDSNGQLNENGKVTLGNYPLRNNLKHCTNARFSTERLSSQVRNNTLPPNQKSISLHRKDKSNIDSSSGAASGIGLAVARQLILDGVTNLALLDLSYASLSWRGGWHGGCEYRERADQVLEVNLKGVWFCERAELKQLLTQEERDVCTGLPLKTRGSILNVGSLASRTGLRNAGPYAMAKHGVLGLTRTDSITYSIQGIRINCICPGWIDTPLTEDIMEHENNRSRILTRTPLARLGHPAEVAFTASFLLSDRASFITGAGIDVDGGCAIVCSVNVVYLVNGDEDDDENENENARRGYVCCIPSNTANAIFLPFPSNRAQILLVFTKKREPSRPNVKN</sequence>
<dbReference type="PANTHER" id="PTHR24321">
    <property type="entry name" value="DEHYDROGENASES, SHORT CHAIN"/>
    <property type="match status" value="1"/>
</dbReference>
<evidence type="ECO:0000313" key="4">
    <source>
        <dbReference type="EMBL" id="KAA8576770.1"/>
    </source>
</evidence>
<accession>A0A5M9K762</accession>
<dbReference type="InterPro" id="IPR036291">
    <property type="entry name" value="NAD(P)-bd_dom_sf"/>
</dbReference>
<dbReference type="Proteomes" id="UP000322873">
    <property type="component" value="Unassembled WGS sequence"/>
</dbReference>
<reference evidence="4 5" key="1">
    <citation type="submission" date="2019-06" db="EMBL/GenBank/DDBJ databases">
        <title>Genome Sequence of the Brown Rot Fungal Pathogen Monilinia fructicola.</title>
        <authorList>
            <person name="De Miccolis Angelini R.M."/>
            <person name="Landi L."/>
            <person name="Abate D."/>
            <person name="Pollastro S."/>
            <person name="Romanazzi G."/>
            <person name="Faretra F."/>
        </authorList>
    </citation>
    <scope>NUCLEOTIDE SEQUENCE [LARGE SCALE GENOMIC DNA]</scope>
    <source>
        <strain evidence="4 5">Mfrc123</strain>
    </source>
</reference>
<feature type="compositionally biased region" description="Polar residues" evidence="3">
    <location>
        <begin position="67"/>
        <end position="79"/>
    </location>
</feature>
<evidence type="ECO:0000256" key="1">
    <source>
        <dbReference type="ARBA" id="ARBA00006484"/>
    </source>
</evidence>
<dbReference type="InterPro" id="IPR002347">
    <property type="entry name" value="SDR_fam"/>
</dbReference>
<dbReference type="Gene3D" id="3.40.50.720">
    <property type="entry name" value="NAD(P)-binding Rossmann-like Domain"/>
    <property type="match status" value="1"/>
</dbReference>
<dbReference type="PRINTS" id="PR00081">
    <property type="entry name" value="GDHRDH"/>
</dbReference>
<proteinExistence type="inferred from homology"/>
<dbReference type="SUPFAM" id="SSF51735">
    <property type="entry name" value="NAD(P)-binding Rossmann-fold domains"/>
    <property type="match status" value="1"/>
</dbReference>
<evidence type="ECO:0000313" key="5">
    <source>
        <dbReference type="Proteomes" id="UP000322873"/>
    </source>
</evidence>
<feature type="region of interest" description="Disordered" evidence="3">
    <location>
        <begin position="1"/>
        <end position="34"/>
    </location>
</feature>
<organism evidence="4 5">
    <name type="scientific">Monilinia fructicola</name>
    <name type="common">Brown rot fungus</name>
    <name type="synonym">Ciboria fructicola</name>
    <dbReference type="NCBI Taxonomy" id="38448"/>
    <lineage>
        <taxon>Eukaryota</taxon>
        <taxon>Fungi</taxon>
        <taxon>Dikarya</taxon>
        <taxon>Ascomycota</taxon>
        <taxon>Pezizomycotina</taxon>
        <taxon>Leotiomycetes</taxon>
        <taxon>Helotiales</taxon>
        <taxon>Sclerotiniaceae</taxon>
        <taxon>Monilinia</taxon>
    </lineage>
</organism>
<dbReference type="Pfam" id="PF13561">
    <property type="entry name" value="adh_short_C2"/>
    <property type="match status" value="1"/>
</dbReference>
<feature type="compositionally biased region" description="Acidic residues" evidence="3">
    <location>
        <begin position="1"/>
        <end position="13"/>
    </location>
</feature>
<feature type="region of interest" description="Disordered" evidence="3">
    <location>
        <begin position="67"/>
        <end position="89"/>
    </location>
</feature>
<dbReference type="CDD" id="cd05233">
    <property type="entry name" value="SDR_c"/>
    <property type="match status" value="1"/>
</dbReference>
<keyword evidence="2" id="KW-0560">Oxidoreductase</keyword>
<evidence type="ECO:0000256" key="3">
    <source>
        <dbReference type="SAM" id="MobiDB-lite"/>
    </source>
</evidence>
<dbReference type="AlphaFoldDB" id="A0A5M9K762"/>